<evidence type="ECO:0000313" key="8">
    <source>
        <dbReference type="Proteomes" id="UP000447873"/>
    </source>
</evidence>
<evidence type="ECO:0000313" key="7">
    <source>
        <dbReference type="EMBL" id="KAE9987835.1"/>
    </source>
</evidence>
<dbReference type="PANTHER" id="PTHR31250">
    <property type="entry name" value="IQ DOMAIN-CONTAINING PROTEIN IQM3"/>
    <property type="match status" value="1"/>
</dbReference>
<dbReference type="Proteomes" id="UP000447873">
    <property type="component" value="Unassembled WGS sequence"/>
</dbReference>
<feature type="compositionally biased region" description="Low complexity" evidence="5">
    <location>
        <begin position="323"/>
        <end position="339"/>
    </location>
</feature>
<dbReference type="EMBL" id="WNWR01000225">
    <property type="protein sequence ID" value="KAE9987835.1"/>
    <property type="molecule type" value="Genomic_DNA"/>
</dbReference>
<evidence type="ECO:0000256" key="4">
    <source>
        <dbReference type="ARBA" id="ARBA00023242"/>
    </source>
</evidence>
<dbReference type="EMBL" id="WNWS01001066">
    <property type="protein sequence ID" value="KAE9962466.1"/>
    <property type="molecule type" value="Genomic_DNA"/>
</dbReference>
<dbReference type="InterPro" id="IPR044159">
    <property type="entry name" value="IQM"/>
</dbReference>
<name>A0A8H3Z6G1_VENIN</name>
<evidence type="ECO:0000313" key="9">
    <source>
        <dbReference type="Proteomes" id="UP000490939"/>
    </source>
</evidence>
<evidence type="ECO:0000256" key="1">
    <source>
        <dbReference type="ARBA" id="ARBA00004123"/>
    </source>
</evidence>
<keyword evidence="3" id="KW-0963">Cytoplasm</keyword>
<evidence type="ECO:0000256" key="5">
    <source>
        <dbReference type="SAM" id="MobiDB-lite"/>
    </source>
</evidence>
<feature type="region of interest" description="Disordered" evidence="5">
    <location>
        <begin position="309"/>
        <end position="341"/>
    </location>
</feature>
<keyword evidence="9" id="KW-1185">Reference proteome</keyword>
<dbReference type="PANTHER" id="PTHR31250:SF27">
    <property type="entry name" value="IQ DOMAIN-CONTAINING PROTEIN IQM5"/>
    <property type="match status" value="1"/>
</dbReference>
<evidence type="ECO:0000256" key="3">
    <source>
        <dbReference type="ARBA" id="ARBA00022490"/>
    </source>
</evidence>
<comment type="subcellular location">
    <subcellularLocation>
        <location evidence="2">Cytoplasm</location>
    </subcellularLocation>
    <subcellularLocation>
        <location evidence="1">Nucleus</location>
    </subcellularLocation>
</comment>
<comment type="caution">
    <text evidence="7">The sequence shown here is derived from an EMBL/GenBank/DDBJ whole genome shotgun (WGS) entry which is preliminary data.</text>
</comment>
<evidence type="ECO:0000256" key="2">
    <source>
        <dbReference type="ARBA" id="ARBA00004496"/>
    </source>
</evidence>
<protein>
    <recommendedName>
        <fullName evidence="10">IQ calmodulin-binding motif protein</fullName>
    </recommendedName>
</protein>
<feature type="compositionally biased region" description="Basic and acidic residues" evidence="5">
    <location>
        <begin position="489"/>
        <end position="539"/>
    </location>
</feature>
<dbReference type="GO" id="GO:0005634">
    <property type="term" value="C:nucleus"/>
    <property type="evidence" value="ECO:0007669"/>
    <property type="project" value="UniProtKB-SubCell"/>
</dbReference>
<evidence type="ECO:0008006" key="10">
    <source>
        <dbReference type="Google" id="ProtNLM"/>
    </source>
</evidence>
<sequence>MAPIPSVPLWLWDAIFNNWDAAKDCRACQRSQAQRQRHSRVRFLRTTRALMNGTPHTESATQIAARQDGKEKFVEYTTADGQQDGRTEETAAAAAMIQRNYRGYRERRQLRGIGLSPSTRWQEAVRELQYRNAVRPNSHARSPSVSTNRARQNWKRIGAIAARAGHDDSSDDEADVNAMSAAQKEEYYREKHEARIDREKTAKMMDLQYFLEMVDTHHRYGSNLRTYHEEWKKADTHENFFYWLDHGAGRHLDLPVVSRERLDSERVRYLSREERQNYLVKIDEEGRLCWARNGERITTSLQYKDSVDGIVPRDDATEPWTQGRDSSSSDGSSILSRGSNDNVDAYANHDLDRARGLKKLTKISASTILNQLLQRSVRPNAWIFVADTSFRLYLGIKQSGAFQHSSFLNGGRISAAGMMKIKDGQIRQISPLSGHYRPPTKNFRNFVHSMRDQGVDMSRVSISHSYAVLVGLEAYVKTRRKVKNVAGHMTHEKDKVLHPEEVQKKEEQERDHSESAEKERQVIQAEEQKQENIKKRESFGSKFMRKLRIRSPSQSASAAAEGKSTKQTPRTPLSVPGEDVESGIAPEGGGSRTKE</sequence>
<dbReference type="AlphaFoldDB" id="A0A8H3Z6G1"/>
<evidence type="ECO:0000313" key="6">
    <source>
        <dbReference type="EMBL" id="KAE9962466.1"/>
    </source>
</evidence>
<accession>A0A8H3Z6G1</accession>
<keyword evidence="4" id="KW-0539">Nucleus</keyword>
<feature type="region of interest" description="Disordered" evidence="5">
    <location>
        <begin position="485"/>
        <end position="595"/>
    </location>
</feature>
<dbReference type="Proteomes" id="UP000490939">
    <property type="component" value="Unassembled WGS sequence"/>
</dbReference>
<proteinExistence type="predicted"/>
<reference evidence="7 9" key="1">
    <citation type="submission" date="2019-07" db="EMBL/GenBank/DDBJ databases">
        <title>Venturia inaequalis Genome Resource.</title>
        <authorList>
            <person name="Lichtner F.J."/>
        </authorList>
    </citation>
    <scope>NUCLEOTIDE SEQUENCE [LARGE SCALE GENOMIC DNA]</scope>
    <source>
        <strain evidence="6 8">120213</strain>
        <strain evidence="7 9">DMI_063113</strain>
    </source>
</reference>
<dbReference type="PROSITE" id="PS50096">
    <property type="entry name" value="IQ"/>
    <property type="match status" value="1"/>
</dbReference>
<feature type="compositionally biased region" description="Gly residues" evidence="5">
    <location>
        <begin position="586"/>
        <end position="595"/>
    </location>
</feature>
<gene>
    <name evidence="7" type="ORF">EG327_003626</name>
    <name evidence="6" type="ORF">EG328_000405</name>
</gene>
<organism evidence="7 9">
    <name type="scientific">Venturia inaequalis</name>
    <name type="common">Apple scab fungus</name>
    <dbReference type="NCBI Taxonomy" id="5025"/>
    <lineage>
        <taxon>Eukaryota</taxon>
        <taxon>Fungi</taxon>
        <taxon>Dikarya</taxon>
        <taxon>Ascomycota</taxon>
        <taxon>Pezizomycotina</taxon>
        <taxon>Dothideomycetes</taxon>
        <taxon>Pleosporomycetidae</taxon>
        <taxon>Venturiales</taxon>
        <taxon>Venturiaceae</taxon>
        <taxon>Venturia</taxon>
    </lineage>
</organism>
<dbReference type="GO" id="GO:0005737">
    <property type="term" value="C:cytoplasm"/>
    <property type="evidence" value="ECO:0007669"/>
    <property type="project" value="UniProtKB-SubCell"/>
</dbReference>